<evidence type="ECO:0000256" key="2">
    <source>
        <dbReference type="ARBA" id="ARBA00022475"/>
    </source>
</evidence>
<sequence>MARTAIRPELRKGPRKGPRKEPREPWAVTIGTALRGLTTAVPLAVIVPAAVMLLLGLWGLDRGTMWRDEAATFQVARRSPGEIVRLLGHVDAVHGLYYLLMRPVLALRADETTLRLPSVVAAAVTAGLIGAIGCRLARPRVGLWAGLLYAATPFVGHYAQEGRSYALVAAGAALATWLLLEAVERGSPGRWAGYGAVVAVTALLHEFAILLLAAHGLTLLLSRVPGRTWRGWGCAAAAACAVLAPLAAFSQGQSEQVSWLRAPGYEQAKALLHAFTGPGEPVVAVVVALMALAVLAPLPRTGPLRLGAVALPLAVVPPVLLYAASQWQPLFLDRYLLFCLAGVPLLAAAGAERLLGLLPWRSVAAAAGVAAAAAAFVAQLPFHERERLPSSRGDELARVAAAVGRTARPGDTVLFLPLHERRISLAYPEAFTGLRDLTLKRSPAASGTLYGQEAGAGELRSRLRGLPAGTRVWVVADTSTVGTPWFRAQRAESAKTRELDALYREESTVFVRGGAVSLYVQR</sequence>
<reference evidence="12" key="1">
    <citation type="journal article" date="2019" name="Int. J. Syst. Evol. Microbiol.">
        <title>The Global Catalogue of Microorganisms (GCM) 10K type strain sequencing project: providing services to taxonomists for standard genome sequencing and annotation.</title>
        <authorList>
            <consortium name="The Broad Institute Genomics Platform"/>
            <consortium name="The Broad Institute Genome Sequencing Center for Infectious Disease"/>
            <person name="Wu L."/>
            <person name="Ma J."/>
        </authorList>
    </citation>
    <scope>NUCLEOTIDE SEQUENCE [LARGE SCALE GENOMIC DNA]</scope>
    <source>
        <strain evidence="12">CECT 8064</strain>
    </source>
</reference>
<feature type="transmembrane region" description="Helical" evidence="9">
    <location>
        <begin position="40"/>
        <end position="60"/>
    </location>
</feature>
<feature type="transmembrane region" description="Helical" evidence="9">
    <location>
        <begin position="229"/>
        <end position="249"/>
    </location>
</feature>
<feature type="transmembrane region" description="Helical" evidence="9">
    <location>
        <begin position="113"/>
        <end position="134"/>
    </location>
</feature>
<evidence type="ECO:0000313" key="11">
    <source>
        <dbReference type="EMBL" id="MFC4517705.1"/>
    </source>
</evidence>
<dbReference type="GO" id="GO:0016757">
    <property type="term" value="F:glycosyltransferase activity"/>
    <property type="evidence" value="ECO:0007669"/>
    <property type="project" value="UniProtKB-KW"/>
</dbReference>
<dbReference type="Proteomes" id="UP001595990">
    <property type="component" value="Unassembled WGS sequence"/>
</dbReference>
<gene>
    <name evidence="11" type="ORF">ACFPEN_32940</name>
</gene>
<keyword evidence="12" id="KW-1185">Reference proteome</keyword>
<feature type="compositionally biased region" description="Basic and acidic residues" evidence="8">
    <location>
        <begin position="1"/>
        <end position="12"/>
    </location>
</feature>
<dbReference type="EC" id="2.4.-.-" evidence="11"/>
<evidence type="ECO:0000313" key="12">
    <source>
        <dbReference type="Proteomes" id="UP001595990"/>
    </source>
</evidence>
<protein>
    <submittedName>
        <fullName evidence="11">Glycosyltransferase family 39 protein</fullName>
        <ecNumber evidence="11">2.4.-.-</ecNumber>
    </submittedName>
</protein>
<keyword evidence="6 9" id="KW-1133">Transmembrane helix</keyword>
<keyword evidence="5 9" id="KW-0812">Transmembrane</keyword>
<feature type="transmembrane region" description="Helical" evidence="9">
    <location>
        <begin position="363"/>
        <end position="382"/>
    </location>
</feature>
<feature type="domain" description="Glycosyltransferase RgtA/B/C/D-like" evidence="10">
    <location>
        <begin position="104"/>
        <end position="245"/>
    </location>
</feature>
<dbReference type="Pfam" id="PF13231">
    <property type="entry name" value="PMT_2"/>
    <property type="match status" value="1"/>
</dbReference>
<organism evidence="11 12">
    <name type="scientific">Streptomyces ehimensis</name>
    <dbReference type="NCBI Taxonomy" id="68195"/>
    <lineage>
        <taxon>Bacteria</taxon>
        <taxon>Bacillati</taxon>
        <taxon>Actinomycetota</taxon>
        <taxon>Actinomycetes</taxon>
        <taxon>Kitasatosporales</taxon>
        <taxon>Streptomycetaceae</taxon>
        <taxon>Streptomyces</taxon>
    </lineage>
</organism>
<evidence type="ECO:0000256" key="7">
    <source>
        <dbReference type="ARBA" id="ARBA00023136"/>
    </source>
</evidence>
<feature type="transmembrane region" description="Helical" evidence="9">
    <location>
        <begin position="195"/>
        <end position="217"/>
    </location>
</feature>
<dbReference type="EMBL" id="JBHSFS010000024">
    <property type="protein sequence ID" value="MFC4517705.1"/>
    <property type="molecule type" value="Genomic_DNA"/>
</dbReference>
<dbReference type="PANTHER" id="PTHR33908">
    <property type="entry name" value="MANNOSYLTRANSFERASE YKCB-RELATED"/>
    <property type="match status" value="1"/>
</dbReference>
<dbReference type="InterPro" id="IPR050297">
    <property type="entry name" value="LipidA_mod_glycosyltrf_83"/>
</dbReference>
<feature type="transmembrane region" description="Helical" evidence="9">
    <location>
        <begin position="141"/>
        <end position="159"/>
    </location>
</feature>
<accession>A0ABV9BUA0</accession>
<feature type="transmembrane region" description="Helical" evidence="9">
    <location>
        <begin position="270"/>
        <end position="298"/>
    </location>
</feature>
<keyword evidence="3 11" id="KW-0328">Glycosyltransferase</keyword>
<evidence type="ECO:0000256" key="9">
    <source>
        <dbReference type="SAM" id="Phobius"/>
    </source>
</evidence>
<feature type="region of interest" description="Disordered" evidence="8">
    <location>
        <begin position="1"/>
        <end position="23"/>
    </location>
</feature>
<evidence type="ECO:0000256" key="1">
    <source>
        <dbReference type="ARBA" id="ARBA00004651"/>
    </source>
</evidence>
<evidence type="ECO:0000256" key="8">
    <source>
        <dbReference type="SAM" id="MobiDB-lite"/>
    </source>
</evidence>
<keyword evidence="7 9" id="KW-0472">Membrane</keyword>
<comment type="subcellular location">
    <subcellularLocation>
        <location evidence="1">Cell membrane</location>
        <topology evidence="1">Multi-pass membrane protein</topology>
    </subcellularLocation>
</comment>
<feature type="transmembrane region" description="Helical" evidence="9">
    <location>
        <begin position="165"/>
        <end position="183"/>
    </location>
</feature>
<dbReference type="RefSeq" id="WP_417924212.1">
    <property type="nucleotide sequence ID" value="NZ_JBHSFS010000024.1"/>
</dbReference>
<feature type="transmembrane region" description="Helical" evidence="9">
    <location>
        <begin position="335"/>
        <end position="351"/>
    </location>
</feature>
<evidence type="ECO:0000256" key="4">
    <source>
        <dbReference type="ARBA" id="ARBA00022679"/>
    </source>
</evidence>
<keyword evidence="4 11" id="KW-0808">Transferase</keyword>
<evidence type="ECO:0000256" key="6">
    <source>
        <dbReference type="ARBA" id="ARBA00022989"/>
    </source>
</evidence>
<keyword evidence="2" id="KW-1003">Cell membrane</keyword>
<proteinExistence type="predicted"/>
<dbReference type="PANTHER" id="PTHR33908:SF3">
    <property type="entry name" value="UNDECAPRENYL PHOSPHATE-ALPHA-4-AMINO-4-DEOXY-L-ARABINOSE ARABINOSYL TRANSFERASE"/>
    <property type="match status" value="1"/>
</dbReference>
<evidence type="ECO:0000256" key="5">
    <source>
        <dbReference type="ARBA" id="ARBA00022692"/>
    </source>
</evidence>
<dbReference type="InterPro" id="IPR038731">
    <property type="entry name" value="RgtA/B/C-like"/>
</dbReference>
<feature type="transmembrane region" description="Helical" evidence="9">
    <location>
        <begin position="304"/>
        <end position="323"/>
    </location>
</feature>
<evidence type="ECO:0000259" key="10">
    <source>
        <dbReference type="Pfam" id="PF13231"/>
    </source>
</evidence>
<comment type="caution">
    <text evidence="11">The sequence shown here is derived from an EMBL/GenBank/DDBJ whole genome shotgun (WGS) entry which is preliminary data.</text>
</comment>
<evidence type="ECO:0000256" key="3">
    <source>
        <dbReference type="ARBA" id="ARBA00022676"/>
    </source>
</evidence>
<name>A0ABV9BUA0_9ACTN</name>